<dbReference type="GO" id="GO:0005634">
    <property type="term" value="C:nucleus"/>
    <property type="evidence" value="ECO:0007669"/>
    <property type="project" value="TreeGrafter"/>
</dbReference>
<dbReference type="GO" id="GO:0008195">
    <property type="term" value="F:phosphatidate phosphatase activity"/>
    <property type="evidence" value="ECO:0007669"/>
    <property type="project" value="UniProtKB-EC"/>
</dbReference>
<feature type="compositionally biased region" description="Basic and acidic residues" evidence="6">
    <location>
        <begin position="452"/>
        <end position="470"/>
    </location>
</feature>
<feature type="compositionally biased region" description="Polar residues" evidence="6">
    <location>
        <begin position="494"/>
        <end position="505"/>
    </location>
</feature>
<dbReference type="Proteomes" id="UP001432146">
    <property type="component" value="Unassembled WGS sequence"/>
</dbReference>
<keyword evidence="5" id="KW-0378">Hydrolase</keyword>
<feature type="compositionally biased region" description="Basic and acidic residues" evidence="6">
    <location>
        <begin position="798"/>
        <end position="809"/>
    </location>
</feature>
<dbReference type="GO" id="GO:0032869">
    <property type="term" value="P:cellular response to insulin stimulus"/>
    <property type="evidence" value="ECO:0007669"/>
    <property type="project" value="TreeGrafter"/>
</dbReference>
<evidence type="ECO:0000313" key="8">
    <source>
        <dbReference type="EMBL" id="KAK9299274.1"/>
    </source>
</evidence>
<evidence type="ECO:0000256" key="2">
    <source>
        <dbReference type="ARBA" id="ARBA00001946"/>
    </source>
</evidence>
<dbReference type="InterPro" id="IPR031315">
    <property type="entry name" value="LNS2/PITP"/>
</dbReference>
<comment type="similarity">
    <text evidence="3">Belongs to the lipin family.</text>
</comment>
<protein>
    <recommendedName>
        <fullName evidence="4">phosphatidate phosphatase</fullName>
        <ecNumber evidence="4">3.1.3.4</ecNumber>
    </recommendedName>
</protein>
<evidence type="ECO:0000256" key="3">
    <source>
        <dbReference type="ARBA" id="ARBA00005476"/>
    </source>
</evidence>
<feature type="compositionally biased region" description="Polar residues" evidence="6">
    <location>
        <begin position="364"/>
        <end position="384"/>
    </location>
</feature>
<sequence>MYSMNYIGKFISNFRVFYNEINAATLTGAIDVIVVEQPDGSFTCSPFHVRFGKLGVLRSREKIVDIEINGEPRQIHMKLGDSGEAFFVEEVSSHGSPTDTEIPPHLACSPIPEDNCFPSARFNILSDLPPEQRDKIVIESILSVEREKWEQMSALPVDEREKFLIEQFSDLPSNHRAKWLQIAALTSEEREEMFKEIFGDIPTAQRQQLICEQYSALKSEDKERLFKENFPELSVDQRQKFEKALLGNWKEKSGEKRDCLKGEDEIFDMDGINDDETCPTTPKSFVAVTSSERIRKISVVNNDFRPITEDVQSSGREKSSDESNASTSKKNSKDENVEENKSNTNSTKRKRKRKSILKKKGSQRKASNGSSSQTEISENDTPISDESVRTLGESLKDSHPTVELEEKNEPTISTQEITDKRPETDFHFFSDTEVTKNQDSRPCSPVQSDTEFEMRKITQEGTEREEDKSHQQSWRWGELPSLPPEPVHAPHRSSLGSSNAVTQPNSMEAHRSMLSGMLSFMRKTSRMRRNPESEGIYLSDLNADELDPEVAALYFPSSHRSQTTVKDGKGVDEEDTESGNGPSLPQSPNSVEGAIGGPKSLDSDFEEPKHSIFDSNMNISLSLCGGLDSETGPSKEVFHQNLLHFEDICSDPKLYENPNLVVKINGKFYNWATACPIVMTYAVFQRHLPQSTIENLYAQCMSLPMHEEKKQESNDKPESRSGYSSWFSWRRSAQPPKKSQELNQTDGSVVQLSEQMETKEHTPIDETSNKELKIDQNVETIATVMEVEQSVKLTKDIVQTKKSRDRDAEGYSGSEDSDSNQNESQGVKIPKERRSYYESTEKYRKTLRLSSAQIASLNLKDGANEVVFSVTTAYQGTTRCKCHIYKWKWDDKIVISDIDGTITKSDVLGHILPIVGKDWAQSGVAQLFTKIKNNGYKLLYLSARAIGQAKVTREYLKSIRQGDLSLPDGPLLLNPTSLISAFHREVIERKPEEFKISCLSDIQALFPEGSRPFYAGYGNRINDVWAYRAVGIPTMRIFTINHRGELKHELTQTFQSSYSNMSFIVDHLFPAWREDAADEFSNFAYWRDPIPEVPSLEELYAQRQII</sequence>
<comment type="cofactor">
    <cofactor evidence="2">
        <name>Mg(2+)</name>
        <dbReference type="ChEBI" id="CHEBI:18420"/>
    </cofactor>
</comment>
<feature type="region of interest" description="Disordered" evidence="6">
    <location>
        <begin position="798"/>
        <end position="835"/>
    </location>
</feature>
<evidence type="ECO:0000256" key="6">
    <source>
        <dbReference type="SAM" id="MobiDB-lite"/>
    </source>
</evidence>
<gene>
    <name evidence="8" type="ORF">QLX08_007636</name>
</gene>
<dbReference type="PANTHER" id="PTHR12181">
    <property type="entry name" value="LIPIN"/>
    <property type="match status" value="1"/>
</dbReference>
<feature type="compositionally biased region" description="Basic and acidic residues" evidence="6">
    <location>
        <begin position="394"/>
        <end position="409"/>
    </location>
</feature>
<dbReference type="InterPro" id="IPR031703">
    <property type="entry name" value="Lipin_mid"/>
</dbReference>
<feature type="compositionally biased region" description="Polar residues" evidence="6">
    <location>
        <begin position="578"/>
        <end position="590"/>
    </location>
</feature>
<dbReference type="InterPro" id="IPR013209">
    <property type="entry name" value="LNS2"/>
</dbReference>
<evidence type="ECO:0000256" key="5">
    <source>
        <dbReference type="ARBA" id="ARBA00022801"/>
    </source>
</evidence>
<dbReference type="GO" id="GO:0009062">
    <property type="term" value="P:fatty acid catabolic process"/>
    <property type="evidence" value="ECO:0007669"/>
    <property type="project" value="TreeGrafter"/>
</dbReference>
<feature type="region of interest" description="Disordered" evidence="6">
    <location>
        <begin position="554"/>
        <end position="608"/>
    </location>
</feature>
<dbReference type="EMBL" id="JAWNGG020000152">
    <property type="protein sequence ID" value="KAK9299274.1"/>
    <property type="molecule type" value="Genomic_DNA"/>
</dbReference>
<feature type="domain" description="LNS2/PITP" evidence="7">
    <location>
        <begin position="893"/>
        <end position="1049"/>
    </location>
</feature>
<dbReference type="AlphaFoldDB" id="A0AAW0ZNL5"/>
<feature type="compositionally biased region" description="Basic and acidic residues" evidence="6">
    <location>
        <begin position="417"/>
        <end position="439"/>
    </location>
</feature>
<evidence type="ECO:0000259" key="7">
    <source>
        <dbReference type="SMART" id="SM00775"/>
    </source>
</evidence>
<evidence type="ECO:0000256" key="1">
    <source>
        <dbReference type="ARBA" id="ARBA00001180"/>
    </source>
</evidence>
<feature type="compositionally biased region" description="Basic residues" evidence="6">
    <location>
        <begin position="347"/>
        <end position="363"/>
    </location>
</feature>
<dbReference type="InterPro" id="IPR026058">
    <property type="entry name" value="LIPIN"/>
</dbReference>
<dbReference type="SUPFAM" id="SSF56784">
    <property type="entry name" value="HAD-like"/>
    <property type="match status" value="1"/>
</dbReference>
<reference evidence="8 9" key="1">
    <citation type="submission" date="2024-05" db="EMBL/GenBank/DDBJ databases">
        <title>The nuclear and mitochondrial genome assemblies of Tetragonisca angustula (Apidae: Meliponini), a tiny yet remarkable pollinator in the Neotropics.</title>
        <authorList>
            <person name="Ferrari R."/>
            <person name="Ricardo P.C."/>
            <person name="Dias F.C."/>
            <person name="Araujo N.S."/>
            <person name="Soares D.O."/>
            <person name="Zhou Q.-S."/>
            <person name="Zhu C.-D."/>
            <person name="Coutinho L."/>
            <person name="Airas M.C."/>
            <person name="Batista T.M."/>
        </authorList>
    </citation>
    <scope>NUCLEOTIDE SEQUENCE [LARGE SCALE GENOMIC DNA]</scope>
    <source>
        <strain evidence="8">ASF017062</strain>
        <tissue evidence="8">Abdomen</tissue>
    </source>
</reference>
<name>A0AAW0ZNL5_9HYME</name>
<dbReference type="GO" id="GO:0019432">
    <property type="term" value="P:triglyceride biosynthetic process"/>
    <property type="evidence" value="ECO:0007669"/>
    <property type="project" value="TreeGrafter"/>
</dbReference>
<dbReference type="PANTHER" id="PTHR12181:SF12">
    <property type="entry name" value="PHOSPHATIDATE PHOSPHATASE"/>
    <property type="match status" value="1"/>
</dbReference>
<dbReference type="Pfam" id="PF08235">
    <property type="entry name" value="LNS2"/>
    <property type="match status" value="1"/>
</dbReference>
<dbReference type="InterPro" id="IPR007651">
    <property type="entry name" value="Lipin_N"/>
</dbReference>
<dbReference type="Pfam" id="PF04571">
    <property type="entry name" value="Lipin_N"/>
    <property type="match status" value="1"/>
</dbReference>
<dbReference type="InterPro" id="IPR036412">
    <property type="entry name" value="HAD-like_sf"/>
</dbReference>
<feature type="compositionally biased region" description="Basic and acidic residues" evidence="6">
    <location>
        <begin position="331"/>
        <end position="341"/>
    </location>
</feature>
<dbReference type="SMART" id="SM00775">
    <property type="entry name" value="LNS2"/>
    <property type="match status" value="1"/>
</dbReference>
<feature type="region of interest" description="Disordered" evidence="6">
    <location>
        <begin position="308"/>
        <end position="505"/>
    </location>
</feature>
<proteinExistence type="inferred from homology"/>
<keyword evidence="9" id="KW-1185">Reference proteome</keyword>
<dbReference type="GO" id="GO:0003713">
    <property type="term" value="F:transcription coactivator activity"/>
    <property type="evidence" value="ECO:0007669"/>
    <property type="project" value="TreeGrafter"/>
</dbReference>
<organism evidence="8 9">
    <name type="scientific">Tetragonisca angustula</name>
    <dbReference type="NCBI Taxonomy" id="166442"/>
    <lineage>
        <taxon>Eukaryota</taxon>
        <taxon>Metazoa</taxon>
        <taxon>Ecdysozoa</taxon>
        <taxon>Arthropoda</taxon>
        <taxon>Hexapoda</taxon>
        <taxon>Insecta</taxon>
        <taxon>Pterygota</taxon>
        <taxon>Neoptera</taxon>
        <taxon>Endopterygota</taxon>
        <taxon>Hymenoptera</taxon>
        <taxon>Apocrita</taxon>
        <taxon>Aculeata</taxon>
        <taxon>Apoidea</taxon>
        <taxon>Anthophila</taxon>
        <taxon>Apidae</taxon>
        <taxon>Tetragonisca</taxon>
    </lineage>
</organism>
<dbReference type="EC" id="3.1.3.4" evidence="4"/>
<evidence type="ECO:0000313" key="9">
    <source>
        <dbReference type="Proteomes" id="UP001432146"/>
    </source>
</evidence>
<feature type="compositionally biased region" description="Polar residues" evidence="6">
    <location>
        <begin position="440"/>
        <end position="449"/>
    </location>
</feature>
<dbReference type="Pfam" id="PF16876">
    <property type="entry name" value="Lipin_mid"/>
    <property type="match status" value="1"/>
</dbReference>
<accession>A0AAW0ZNL5</accession>
<dbReference type="GO" id="GO:0045944">
    <property type="term" value="P:positive regulation of transcription by RNA polymerase II"/>
    <property type="evidence" value="ECO:0007669"/>
    <property type="project" value="TreeGrafter"/>
</dbReference>
<evidence type="ECO:0000256" key="4">
    <source>
        <dbReference type="ARBA" id="ARBA00012638"/>
    </source>
</evidence>
<comment type="catalytic activity">
    <reaction evidence="1">
        <text>a 1,2-diacyl-sn-glycero-3-phosphate + H2O = a 1,2-diacyl-sn-glycerol + phosphate</text>
        <dbReference type="Rhea" id="RHEA:27429"/>
        <dbReference type="ChEBI" id="CHEBI:15377"/>
        <dbReference type="ChEBI" id="CHEBI:17815"/>
        <dbReference type="ChEBI" id="CHEBI:43474"/>
        <dbReference type="ChEBI" id="CHEBI:58608"/>
        <dbReference type="EC" id="3.1.3.4"/>
    </reaction>
    <physiologicalReaction direction="left-to-right" evidence="1">
        <dbReference type="Rhea" id="RHEA:27430"/>
    </physiologicalReaction>
</comment>
<comment type="caution">
    <text evidence="8">The sequence shown here is derived from an EMBL/GenBank/DDBJ whole genome shotgun (WGS) entry which is preliminary data.</text>
</comment>